<proteinExistence type="predicted"/>
<keyword evidence="3" id="KW-1185">Reference proteome</keyword>
<accession>A0A8J5M5A6</accession>
<sequence length="80" mass="9023">MVVVLVAFSALNLVFDWTSWNPYASGVVETVGVLTHAWRQGTTDGKWSQFERERSNGCARSARSPPPQPFTVSFFLDFLR</sequence>
<gene>
    <name evidence="2" type="ORF">JG688_00007354</name>
</gene>
<dbReference type="AlphaFoldDB" id="A0A8J5M5A6"/>
<evidence type="ECO:0000313" key="2">
    <source>
        <dbReference type="EMBL" id="KAG6965180.1"/>
    </source>
</evidence>
<evidence type="ECO:0000256" key="1">
    <source>
        <dbReference type="SAM" id="SignalP"/>
    </source>
</evidence>
<name>A0A8J5M5A6_9STRA</name>
<reference evidence="2" key="1">
    <citation type="submission" date="2021-01" db="EMBL/GenBank/DDBJ databases">
        <title>Phytophthora aleatoria, a newly-described species from Pinus radiata is distinct from Phytophthora cactorum isolates based on comparative genomics.</title>
        <authorList>
            <person name="Mcdougal R."/>
            <person name="Panda P."/>
            <person name="Williams N."/>
            <person name="Studholme D.J."/>
        </authorList>
    </citation>
    <scope>NUCLEOTIDE SEQUENCE</scope>
    <source>
        <strain evidence="2">NZFS 4037</strain>
    </source>
</reference>
<protein>
    <submittedName>
        <fullName evidence="2">Uncharacterized protein</fullName>
    </submittedName>
</protein>
<dbReference type="Proteomes" id="UP000709295">
    <property type="component" value="Unassembled WGS sequence"/>
</dbReference>
<organism evidence="2 3">
    <name type="scientific">Phytophthora aleatoria</name>
    <dbReference type="NCBI Taxonomy" id="2496075"/>
    <lineage>
        <taxon>Eukaryota</taxon>
        <taxon>Sar</taxon>
        <taxon>Stramenopiles</taxon>
        <taxon>Oomycota</taxon>
        <taxon>Peronosporomycetes</taxon>
        <taxon>Peronosporales</taxon>
        <taxon>Peronosporaceae</taxon>
        <taxon>Phytophthora</taxon>
    </lineage>
</organism>
<keyword evidence="1" id="KW-0732">Signal</keyword>
<feature type="chain" id="PRO_5035181587" evidence="1">
    <location>
        <begin position="27"/>
        <end position="80"/>
    </location>
</feature>
<dbReference type="EMBL" id="JAENGY010000349">
    <property type="protein sequence ID" value="KAG6965180.1"/>
    <property type="molecule type" value="Genomic_DNA"/>
</dbReference>
<evidence type="ECO:0000313" key="3">
    <source>
        <dbReference type="Proteomes" id="UP000709295"/>
    </source>
</evidence>
<comment type="caution">
    <text evidence="2">The sequence shown here is derived from an EMBL/GenBank/DDBJ whole genome shotgun (WGS) entry which is preliminary data.</text>
</comment>
<feature type="signal peptide" evidence="1">
    <location>
        <begin position="1"/>
        <end position="26"/>
    </location>
</feature>